<accession>A0AAW3TNN5</accession>
<gene>
    <name evidence="1" type="ORF">GGR47_000512</name>
</gene>
<organism evidence="1 2">
    <name type="scientific">Sphingomonas aquatilis</name>
    <dbReference type="NCBI Taxonomy" id="93063"/>
    <lineage>
        <taxon>Bacteria</taxon>
        <taxon>Pseudomonadati</taxon>
        <taxon>Pseudomonadota</taxon>
        <taxon>Alphaproteobacteria</taxon>
        <taxon>Sphingomonadales</taxon>
        <taxon>Sphingomonadaceae</taxon>
        <taxon>Sphingomonas</taxon>
    </lineage>
</organism>
<evidence type="ECO:0000313" key="1">
    <source>
        <dbReference type="EMBL" id="MBB3874296.1"/>
    </source>
</evidence>
<keyword evidence="2" id="KW-1185">Reference proteome</keyword>
<dbReference type="Proteomes" id="UP000528945">
    <property type="component" value="Unassembled WGS sequence"/>
</dbReference>
<dbReference type="AlphaFoldDB" id="A0AAW3TNN5"/>
<evidence type="ECO:0000313" key="2">
    <source>
        <dbReference type="Proteomes" id="UP000528945"/>
    </source>
</evidence>
<sequence>MNTGRLEAFTDGVIAIMVLELTVPAGGDLSAWS</sequence>
<proteinExistence type="predicted"/>
<name>A0AAW3TNN5_9SPHN</name>
<reference evidence="1 2" key="1">
    <citation type="submission" date="2020-08" db="EMBL/GenBank/DDBJ databases">
        <title>Genomic Encyclopedia of Type Strains, Phase IV (KMG-IV): sequencing the most valuable type-strain genomes for metagenomic binning, comparative biology and taxonomic classification.</title>
        <authorList>
            <person name="Goeker M."/>
        </authorList>
    </citation>
    <scope>NUCLEOTIDE SEQUENCE [LARGE SCALE GENOMIC DNA]</scope>
    <source>
        <strain evidence="1 2">DSM 15581</strain>
    </source>
</reference>
<comment type="caution">
    <text evidence="1">The sequence shown here is derived from an EMBL/GenBank/DDBJ whole genome shotgun (WGS) entry which is preliminary data.</text>
</comment>
<dbReference type="EMBL" id="JACIDB010000001">
    <property type="protein sequence ID" value="MBB3874296.1"/>
    <property type="molecule type" value="Genomic_DNA"/>
</dbReference>
<protein>
    <submittedName>
        <fullName evidence="1">Membrane protein</fullName>
    </submittedName>
</protein>